<dbReference type="SUPFAM" id="SSF53067">
    <property type="entry name" value="Actin-like ATPase domain"/>
    <property type="match status" value="2"/>
</dbReference>
<dbReference type="PROSITE" id="PS00445">
    <property type="entry name" value="FGGY_KINASES_2"/>
    <property type="match status" value="1"/>
</dbReference>
<gene>
    <name evidence="8" type="ORF">B5P45_11830</name>
</gene>
<dbReference type="InterPro" id="IPR000577">
    <property type="entry name" value="Carb_kinase_FGGY"/>
</dbReference>
<dbReference type="GO" id="GO:0016773">
    <property type="term" value="F:phosphotransferase activity, alcohol group as acceptor"/>
    <property type="evidence" value="ECO:0007669"/>
    <property type="project" value="InterPro"/>
</dbReference>
<feature type="domain" description="Carbohydrate kinase FGGY N-terminal" evidence="6">
    <location>
        <begin position="6"/>
        <end position="248"/>
    </location>
</feature>
<protein>
    <recommendedName>
        <fullName evidence="10">Carbohydrate kinase</fullName>
    </recommendedName>
</protein>
<evidence type="ECO:0008006" key="10">
    <source>
        <dbReference type="Google" id="ProtNLM"/>
    </source>
</evidence>
<evidence type="ECO:0000256" key="5">
    <source>
        <dbReference type="SAM" id="MobiDB-lite"/>
    </source>
</evidence>
<evidence type="ECO:0000256" key="3">
    <source>
        <dbReference type="ARBA" id="ARBA00022777"/>
    </source>
</evidence>
<accession>A0A2N9VYJ2</accession>
<dbReference type="CDD" id="cd07802">
    <property type="entry name" value="ASKHA_NBD_FGGY_EcLyxK-like"/>
    <property type="match status" value="1"/>
</dbReference>
<feature type="region of interest" description="Disordered" evidence="5">
    <location>
        <begin position="504"/>
        <end position="530"/>
    </location>
</feature>
<dbReference type="InterPro" id="IPR018484">
    <property type="entry name" value="FGGY_N"/>
</dbReference>
<dbReference type="RefSeq" id="WP_100003027.1">
    <property type="nucleotide sequence ID" value="NZ_MZMT01000028.1"/>
</dbReference>
<organism evidence="8 9">
    <name type="scientific">Phyllobacterium zundukense</name>
    <dbReference type="NCBI Taxonomy" id="1867719"/>
    <lineage>
        <taxon>Bacteria</taxon>
        <taxon>Pseudomonadati</taxon>
        <taxon>Pseudomonadota</taxon>
        <taxon>Alphaproteobacteria</taxon>
        <taxon>Hyphomicrobiales</taxon>
        <taxon>Phyllobacteriaceae</taxon>
        <taxon>Phyllobacterium</taxon>
    </lineage>
</organism>
<comment type="similarity">
    <text evidence="1 4">Belongs to the FGGY kinase family.</text>
</comment>
<evidence type="ECO:0000259" key="7">
    <source>
        <dbReference type="Pfam" id="PF02782"/>
    </source>
</evidence>
<proteinExistence type="inferred from homology"/>
<dbReference type="KEGG" id="pht:BLM14_25700"/>
<feature type="domain" description="Carbohydrate kinase FGGY C-terminal" evidence="7">
    <location>
        <begin position="260"/>
        <end position="451"/>
    </location>
</feature>
<evidence type="ECO:0000313" key="9">
    <source>
        <dbReference type="Proteomes" id="UP000232163"/>
    </source>
</evidence>
<comment type="caution">
    <text evidence="8">The sequence shown here is derived from an EMBL/GenBank/DDBJ whole genome shotgun (WGS) entry which is preliminary data.</text>
</comment>
<keyword evidence="9" id="KW-1185">Reference proteome</keyword>
<reference evidence="9" key="1">
    <citation type="journal article" date="2017" name="Int J Environ Stud">
        <title>Does the Miocene-Pliocene relict legume Oxytropis triphylla form nitrogen-fixing nodules with a combination of bacterial strains?</title>
        <authorList>
            <person name="Safronova V."/>
            <person name="Belimov A."/>
            <person name="Sazanova A."/>
            <person name="Kuznetsova I."/>
            <person name="Popova J."/>
            <person name="Andronov E."/>
            <person name="Verkhozina A."/>
            <person name="Tikhonovich I."/>
        </authorList>
    </citation>
    <scope>NUCLEOTIDE SEQUENCE [LARGE SCALE GENOMIC DNA]</scope>
    <source>
        <strain evidence="9">Tri-38</strain>
    </source>
</reference>
<dbReference type="InterPro" id="IPR043129">
    <property type="entry name" value="ATPase_NBD"/>
</dbReference>
<dbReference type="InterPro" id="IPR018483">
    <property type="entry name" value="Carb_kinase_FGGY_CS"/>
</dbReference>
<dbReference type="PIRSF" id="PIRSF000538">
    <property type="entry name" value="GlpK"/>
    <property type="match status" value="1"/>
</dbReference>
<dbReference type="PANTHER" id="PTHR43095:SF3">
    <property type="entry name" value="L-XYLULOSE_3-KETO-L-GULONATE KINASE"/>
    <property type="match status" value="1"/>
</dbReference>
<keyword evidence="2 4" id="KW-0808">Transferase</keyword>
<evidence type="ECO:0000256" key="1">
    <source>
        <dbReference type="ARBA" id="ARBA00009156"/>
    </source>
</evidence>
<dbReference type="Gene3D" id="3.30.420.40">
    <property type="match status" value="2"/>
</dbReference>
<dbReference type="GO" id="GO:0005975">
    <property type="term" value="P:carbohydrate metabolic process"/>
    <property type="evidence" value="ECO:0007669"/>
    <property type="project" value="InterPro"/>
</dbReference>
<dbReference type="Pfam" id="PF02782">
    <property type="entry name" value="FGGY_C"/>
    <property type="match status" value="1"/>
</dbReference>
<dbReference type="GO" id="GO:0016301">
    <property type="term" value="F:kinase activity"/>
    <property type="evidence" value="ECO:0007669"/>
    <property type="project" value="UniProtKB-KW"/>
</dbReference>
<dbReference type="InterPro" id="IPR018485">
    <property type="entry name" value="FGGY_C"/>
</dbReference>
<dbReference type="InterPro" id="IPR050406">
    <property type="entry name" value="FGGY_Carb_Kinase"/>
</dbReference>
<sequence length="530" mass="56832">MRERLIGIDAGGTMTKVALFDPFGNELACERRPNQMLFPKAGWTERDADAMWQATCQAIRSVMERTGTAPEQIIAITPSGFGAGVFIVDKEGRPVRNGVVSTDSRSAALIDEWWKTGLSKDLSTHIQQRIWPGQTLALLAWFSRFEPQTLHRAAHVLLCKDFLRMRLCNDISTDATDGGCAGIIDVNTGTIASTALEQLGLGEWIGKLPPVLPSTDIAAGLSEAASQQTGLIAGTPVARGVYDVVGCALASGVTAPNQLAVVAGTFSINSTLHYRPTLNPLPTIQAAYPVARTYLATSATPTSASNLEWMCKTMLSAEGDRALQEGKSIYDVCNALVDIALKKDNDILFFPFLFGGPQGAPGGFLGLTADNDLGDVMRAVYEGIVFAHKYDLETHLKGPDAAIPDVVRLAGGPSRSNVWAQMFADGLNLPVEIANGTEFGAKGAAICGAVASGLYADIETAIEKMVVVERRFDPITERVAAIEEKYSTYKQTVTSIAAIWNKPTRSKTSLPPGSQCALANEHTQTRREEL</sequence>
<name>A0A2N9VYJ2_9HYPH</name>
<dbReference type="AlphaFoldDB" id="A0A2N9VYJ2"/>
<evidence type="ECO:0000256" key="4">
    <source>
        <dbReference type="RuleBase" id="RU003733"/>
    </source>
</evidence>
<dbReference type="PANTHER" id="PTHR43095">
    <property type="entry name" value="SUGAR KINASE"/>
    <property type="match status" value="1"/>
</dbReference>
<keyword evidence="3 4" id="KW-0418">Kinase</keyword>
<evidence type="ECO:0000313" key="8">
    <source>
        <dbReference type="EMBL" id="PIO44560.1"/>
    </source>
</evidence>
<dbReference type="OrthoDB" id="9805576at2"/>
<dbReference type="EMBL" id="MZMT01000028">
    <property type="protein sequence ID" value="PIO44560.1"/>
    <property type="molecule type" value="Genomic_DNA"/>
</dbReference>
<evidence type="ECO:0000259" key="6">
    <source>
        <dbReference type="Pfam" id="PF00370"/>
    </source>
</evidence>
<dbReference type="Proteomes" id="UP000232163">
    <property type="component" value="Unassembled WGS sequence"/>
</dbReference>
<dbReference type="Pfam" id="PF00370">
    <property type="entry name" value="FGGY_N"/>
    <property type="match status" value="1"/>
</dbReference>
<evidence type="ECO:0000256" key="2">
    <source>
        <dbReference type="ARBA" id="ARBA00022679"/>
    </source>
</evidence>